<feature type="region of interest" description="Disordered" evidence="1">
    <location>
        <begin position="37"/>
        <end position="71"/>
    </location>
</feature>
<protein>
    <submittedName>
        <fullName evidence="2">YceG-like family protein</fullName>
    </submittedName>
</protein>
<sequence length="140" mass="15311">MRRNTVRAFGIGLFVAGVLAFFYEQLPANAPAVDQAVMTKEEKPAKPATEKPKPVEQQPAKEAPQQPEQPKGDVIYQLKIYSGATPTSIAADLQTAGIIDDREDAEIFLSTEKYARSIQVGVYNITDDMTLEDIAVAITK</sequence>
<organism evidence="2">
    <name type="scientific">Metalysinibacillus saudimassiliensis</name>
    <dbReference type="NCBI Taxonomy" id="1461583"/>
    <lineage>
        <taxon>Bacteria</taxon>
        <taxon>Bacillati</taxon>
        <taxon>Bacillota</taxon>
        <taxon>Bacilli</taxon>
        <taxon>Bacillales</taxon>
        <taxon>Caryophanaceae</taxon>
        <taxon>Metalysinibacillus</taxon>
    </lineage>
</organism>
<dbReference type="PATRIC" id="fig|1461583.4.peg.2127"/>
<dbReference type="Gene3D" id="3.30.1490.480">
    <property type="entry name" value="Endolytic murein transglycosylase"/>
    <property type="match status" value="1"/>
</dbReference>
<gene>
    <name evidence="2" type="ORF">BN1050_02209</name>
</gene>
<feature type="compositionally biased region" description="Basic and acidic residues" evidence="1">
    <location>
        <begin position="39"/>
        <end position="54"/>
    </location>
</feature>
<accession>A0A078MHM2</accession>
<dbReference type="EMBL" id="LN483076">
    <property type="protein sequence ID" value="CEA04917.1"/>
    <property type="molecule type" value="Genomic_DNA"/>
</dbReference>
<proteinExistence type="predicted"/>
<dbReference type="HOGENOM" id="CLU_1561079_0_0_9"/>
<dbReference type="AlphaFoldDB" id="A0A078MHM2"/>
<evidence type="ECO:0000256" key="1">
    <source>
        <dbReference type="SAM" id="MobiDB-lite"/>
    </source>
</evidence>
<evidence type="ECO:0000313" key="2">
    <source>
        <dbReference type="EMBL" id="CEA04917.1"/>
    </source>
</evidence>
<reference evidence="2" key="1">
    <citation type="submission" date="2014-07" db="EMBL/GenBank/DDBJ databases">
        <authorList>
            <person name="Urmite Genomes Urmite Genomes"/>
        </authorList>
    </citation>
    <scope>NUCLEOTIDE SEQUENCE</scope>
    <source>
        <strain evidence="2">13S34_air</strain>
    </source>
</reference>
<name>A0A078MHM2_9BACL</name>
<feature type="compositionally biased region" description="Low complexity" evidence="1">
    <location>
        <begin position="56"/>
        <end position="69"/>
    </location>
</feature>